<evidence type="ECO:0000313" key="3">
    <source>
        <dbReference type="Proteomes" id="UP000285060"/>
    </source>
</evidence>
<dbReference type="AlphaFoldDB" id="A0A3R7ACA4"/>
<proteinExistence type="predicted"/>
<protein>
    <submittedName>
        <fullName evidence="2">Uncharacterized protein</fullName>
    </submittedName>
</protein>
<dbReference type="VEuPathDB" id="FungiDB:H310_06822"/>
<sequence>MWPQHQLSSIAPSTKAPPQALRADVLDLIAVLCCLYCFLMCFMHLGLSIFPYMQRFFGFIDPIVTATVFAMCGTLHLRGWWRMRTMRSVVNRTSKHLQDIAPLLITAHSRRQVTSTRGISSDDRIRNLVRLQTSHFNACTDLNVVHDQLQQTKRAYEDQGVRGSAIVAILSAKVSLLAGSANRLSVLVLARPSGFKCRSRWNFACIRYNFGLVRVFRERLVVTIILFDLVLGVVLPLSLAVPVIYNLVSDPSIIHDQAWDVYAISVIKAMLIMTLADLIAAVTPMLLLYVTLQNVHTANIDSFFTRHASLDAASGATDIPVELPQSSPLFRPLAAARIRWRYGVFCLYTIFLNFLTIRNCPMRAPYRPPPHIARFTELYILQLQNCSLDTTAIDTIDFSQYSRMLFLSFSSNSISEIPTSLQRLPPLCLGISLNRNNLYNVTFPDWIVPAWENLTMLYLRAANMTTFPPVLMHLEWIGIIDVTSNAIADFPSLPVSAFAATVVAVPSSPSFV</sequence>
<name>A0A3R7ACA4_9STRA</name>
<feature type="transmembrane region" description="Helical" evidence="1">
    <location>
        <begin position="265"/>
        <end position="290"/>
    </location>
</feature>
<feature type="transmembrane region" description="Helical" evidence="1">
    <location>
        <begin position="220"/>
        <end position="245"/>
    </location>
</feature>
<comment type="caution">
    <text evidence="2">The sequence shown here is derived from an EMBL/GenBank/DDBJ whole genome shotgun (WGS) entry which is preliminary data.</text>
</comment>
<accession>A0A3R7ACA4</accession>
<evidence type="ECO:0000313" key="2">
    <source>
        <dbReference type="EMBL" id="RHY32277.1"/>
    </source>
</evidence>
<keyword evidence="1" id="KW-0472">Membrane</keyword>
<feature type="transmembrane region" description="Helical" evidence="1">
    <location>
        <begin position="340"/>
        <end position="357"/>
    </location>
</feature>
<dbReference type="SUPFAM" id="SSF52058">
    <property type="entry name" value="L domain-like"/>
    <property type="match status" value="1"/>
</dbReference>
<dbReference type="EMBL" id="QUSY01000149">
    <property type="protein sequence ID" value="RHY32277.1"/>
    <property type="molecule type" value="Genomic_DNA"/>
</dbReference>
<feature type="transmembrane region" description="Helical" evidence="1">
    <location>
        <begin position="56"/>
        <end position="77"/>
    </location>
</feature>
<organism evidence="2 3">
    <name type="scientific">Aphanomyces invadans</name>
    <dbReference type="NCBI Taxonomy" id="157072"/>
    <lineage>
        <taxon>Eukaryota</taxon>
        <taxon>Sar</taxon>
        <taxon>Stramenopiles</taxon>
        <taxon>Oomycota</taxon>
        <taxon>Saprolegniomycetes</taxon>
        <taxon>Saprolegniales</taxon>
        <taxon>Verrucalvaceae</taxon>
        <taxon>Aphanomyces</taxon>
    </lineage>
</organism>
<dbReference type="InterPro" id="IPR032675">
    <property type="entry name" value="LRR_dom_sf"/>
</dbReference>
<keyword evidence="1" id="KW-1133">Transmembrane helix</keyword>
<feature type="transmembrane region" description="Helical" evidence="1">
    <location>
        <begin position="25"/>
        <end position="50"/>
    </location>
</feature>
<reference evidence="2 3" key="1">
    <citation type="submission" date="2018-08" db="EMBL/GenBank/DDBJ databases">
        <title>Aphanomyces genome sequencing and annotation.</title>
        <authorList>
            <person name="Minardi D."/>
            <person name="Oidtmann B."/>
            <person name="Van Der Giezen M."/>
            <person name="Studholme D.J."/>
        </authorList>
    </citation>
    <scope>NUCLEOTIDE SEQUENCE [LARGE SCALE GENOMIC DNA]</scope>
    <source>
        <strain evidence="2 3">NJM0002</strain>
    </source>
</reference>
<dbReference type="Proteomes" id="UP000285060">
    <property type="component" value="Unassembled WGS sequence"/>
</dbReference>
<gene>
    <name evidence="2" type="ORF">DYB32_002905</name>
</gene>
<keyword evidence="1" id="KW-0812">Transmembrane</keyword>
<evidence type="ECO:0000256" key="1">
    <source>
        <dbReference type="SAM" id="Phobius"/>
    </source>
</evidence>
<dbReference type="Gene3D" id="3.80.10.10">
    <property type="entry name" value="Ribonuclease Inhibitor"/>
    <property type="match status" value="1"/>
</dbReference>
<keyword evidence="3" id="KW-1185">Reference proteome</keyword>